<dbReference type="Proteomes" id="UP000003656">
    <property type="component" value="Unassembled WGS sequence"/>
</dbReference>
<dbReference type="Pfam" id="PF03990">
    <property type="entry name" value="DUF348"/>
    <property type="match status" value="3"/>
</dbReference>
<proteinExistence type="predicted"/>
<feature type="region of interest" description="Disordered" evidence="2">
    <location>
        <begin position="301"/>
        <end position="442"/>
    </location>
</feature>
<accession>D1NWF3</accession>
<dbReference type="PROSITE" id="PS51109">
    <property type="entry name" value="G5"/>
    <property type="match status" value="1"/>
</dbReference>
<dbReference type="AlphaFoldDB" id="D1NWF3"/>
<dbReference type="PANTHER" id="PTHR48148">
    <property type="entry name" value="KERATINOCYTE PROLINE-RICH PROTEIN"/>
    <property type="match status" value="1"/>
</dbReference>
<evidence type="ECO:0000313" key="5">
    <source>
        <dbReference type="Proteomes" id="UP000003656"/>
    </source>
</evidence>
<dbReference type="EMBL" id="ABXB03000004">
    <property type="protein sequence ID" value="EFA22440.1"/>
    <property type="molecule type" value="Genomic_DNA"/>
</dbReference>
<gene>
    <name evidence="4" type="ORF">BIFGAL_04203</name>
</gene>
<protein>
    <submittedName>
        <fullName evidence="4">G5 domain protein</fullName>
    </submittedName>
</protein>
<evidence type="ECO:0000256" key="1">
    <source>
        <dbReference type="ARBA" id="ARBA00022729"/>
    </source>
</evidence>
<dbReference type="Pfam" id="PF07501">
    <property type="entry name" value="G5"/>
    <property type="match status" value="1"/>
</dbReference>
<dbReference type="STRING" id="561180.BIFGAL_04203"/>
<name>D1NWF3_9BIFI</name>
<dbReference type="Gene3D" id="2.20.230.10">
    <property type="entry name" value="Resuscitation-promoting factor rpfb"/>
    <property type="match status" value="1"/>
</dbReference>
<dbReference type="Gene3D" id="1.10.530.10">
    <property type="match status" value="1"/>
</dbReference>
<dbReference type="eggNOG" id="COG3583">
    <property type="taxonomic scope" value="Bacteria"/>
</dbReference>
<dbReference type="InterPro" id="IPR007137">
    <property type="entry name" value="DUF348"/>
</dbReference>
<organism evidence="4 5">
    <name type="scientific">Bifidobacterium gallicum DSM 20093 = LMG 11596</name>
    <dbReference type="NCBI Taxonomy" id="561180"/>
    <lineage>
        <taxon>Bacteria</taxon>
        <taxon>Bacillati</taxon>
        <taxon>Actinomycetota</taxon>
        <taxon>Actinomycetes</taxon>
        <taxon>Bifidobacteriales</taxon>
        <taxon>Bifidobacteriaceae</taxon>
        <taxon>Bifidobacterium</taxon>
    </lineage>
</organism>
<feature type="compositionally biased region" description="Pro residues" evidence="2">
    <location>
        <begin position="414"/>
        <end position="434"/>
    </location>
</feature>
<dbReference type="SMART" id="SM01208">
    <property type="entry name" value="G5"/>
    <property type="match status" value="1"/>
</dbReference>
<feature type="domain" description="G5" evidence="3">
    <location>
        <begin position="225"/>
        <end position="305"/>
    </location>
</feature>
<feature type="compositionally biased region" description="Low complexity" evidence="2">
    <location>
        <begin position="373"/>
        <end position="413"/>
    </location>
</feature>
<dbReference type="PANTHER" id="PTHR48148:SF2">
    <property type="entry name" value="PA14 DOMAIN-CONTAINING PROTEIN"/>
    <property type="match status" value="1"/>
</dbReference>
<sequence length="554" mass="59425">MCKDGEGFGCRLAWRQSQEDLMAKSWSPHRLTVLRRIRVATVAVAVTLASCIAFGVSTRKAVALSVNGETTHVTTYATSIYALLEEQGIQVKTHDIVTSDSPDGLVDHATITVNSAYQTTISIDGQEVPFWTVADSAEQLIGFFEANNVDASRISVDINNIYNRLTGGIVINANGPVTVIADGKSSIVENGNLPAASILDAKGITLGKEDRVSVHKDGTTTILRVERVTHDQIEEHEPIAYQTRTIVDPTLQPGQTRVEQPGVEGERTTTYRVTYVDGHEENRTVLSQQITKTPIDAIVAIGPEPEPEPEPSPSASDNTSGDNGDNSNSNDTAEADGNGTDTGNTQSSTGENNTDDNNDGTSNTPDGDDQDNPSPQATPTPSQSATSAPEPSASPSATTKPTPTPTPTQTATPKPTPTTPAKPTPTPQPQPQPSDPDAQARAGSRLFRPSVSAAQAYAAGAAAQRGWTGKNWSDLVQLWNHESGWRWNAQNPTSPAYGIPQCYFPENMAAYGKYYRDDAAAQIDWGLAYIAGRADYGSPSKAWQLWQSRNPHWY</sequence>
<evidence type="ECO:0000259" key="3">
    <source>
        <dbReference type="PROSITE" id="PS51109"/>
    </source>
</evidence>
<comment type="caution">
    <text evidence="4">The sequence shown here is derived from an EMBL/GenBank/DDBJ whole genome shotgun (WGS) entry which is preliminary data.</text>
</comment>
<dbReference type="InterPro" id="IPR011098">
    <property type="entry name" value="G5_dom"/>
</dbReference>
<reference evidence="4 5" key="1">
    <citation type="submission" date="2009-11" db="EMBL/GenBank/DDBJ databases">
        <authorList>
            <person name="Weinstock G."/>
            <person name="Sodergren E."/>
            <person name="Clifton S."/>
            <person name="Fulton L."/>
            <person name="Fulton B."/>
            <person name="Courtney L."/>
            <person name="Fronick C."/>
            <person name="Harrison M."/>
            <person name="Strong C."/>
            <person name="Farmer C."/>
            <person name="Delahaunty K."/>
            <person name="Markovic C."/>
            <person name="Hall O."/>
            <person name="Minx P."/>
            <person name="Tomlinson C."/>
            <person name="Mitreva M."/>
            <person name="Nelson J."/>
            <person name="Hou S."/>
            <person name="Wollam A."/>
            <person name="Pepin K.H."/>
            <person name="Johnson M."/>
            <person name="Bhonagiri V."/>
            <person name="Nash W.E."/>
            <person name="Warren W."/>
            <person name="Chinwalla A."/>
            <person name="Mardis E.R."/>
            <person name="Wilson R.K."/>
        </authorList>
    </citation>
    <scope>NUCLEOTIDE SEQUENCE [LARGE SCALE GENOMIC DNA]</scope>
    <source>
        <strain evidence="4 5">DSM 20093</strain>
    </source>
</reference>
<evidence type="ECO:0000313" key="4">
    <source>
        <dbReference type="EMBL" id="EFA22440.1"/>
    </source>
</evidence>
<evidence type="ECO:0000256" key="2">
    <source>
        <dbReference type="SAM" id="MobiDB-lite"/>
    </source>
</evidence>
<keyword evidence="1" id="KW-0732">Signal</keyword>
<feature type="compositionally biased region" description="Low complexity" evidence="2">
    <location>
        <begin position="313"/>
        <end position="332"/>
    </location>
</feature>